<dbReference type="InterPro" id="IPR037197">
    <property type="entry name" value="WWE_dom_sf"/>
</dbReference>
<evidence type="ECO:0000256" key="4">
    <source>
        <dbReference type="ARBA" id="ARBA00023027"/>
    </source>
</evidence>
<dbReference type="Pfam" id="PF23085">
    <property type="entry name" value="RRM_PARP14_3"/>
    <property type="match status" value="1"/>
</dbReference>
<keyword evidence="3 6" id="KW-0808">Transferase</keyword>
<evidence type="ECO:0000256" key="2">
    <source>
        <dbReference type="ARBA" id="ARBA00022676"/>
    </source>
</evidence>
<dbReference type="GO" id="GO:0005737">
    <property type="term" value="C:cytoplasm"/>
    <property type="evidence" value="ECO:0007669"/>
    <property type="project" value="TreeGrafter"/>
</dbReference>
<dbReference type="GO" id="GO:0003950">
    <property type="term" value="F:NAD+ poly-ADP-ribosyltransferase activity"/>
    <property type="evidence" value="ECO:0007669"/>
    <property type="project" value="UniProtKB-UniRule"/>
</dbReference>
<keyword evidence="4 6" id="KW-0520">NAD</keyword>
<dbReference type="SUPFAM" id="SSF56399">
    <property type="entry name" value="ADP-ribosylation"/>
    <property type="match status" value="1"/>
</dbReference>
<keyword evidence="5" id="KW-0539">Nucleus</keyword>
<dbReference type="OrthoDB" id="6159649at2759"/>
<evidence type="ECO:0000259" key="8">
    <source>
        <dbReference type="PROSITE" id="PS50918"/>
    </source>
</evidence>
<dbReference type="InterPro" id="IPR035979">
    <property type="entry name" value="RBD_domain_sf"/>
</dbReference>
<dbReference type="PROSITE" id="PS51059">
    <property type="entry name" value="PARP_CATALYTIC"/>
    <property type="match status" value="1"/>
</dbReference>
<dbReference type="InterPro" id="IPR057049">
    <property type="entry name" value="PARP14_KH_8"/>
</dbReference>
<dbReference type="Gene3D" id="3.40.220.10">
    <property type="entry name" value="Leucine Aminopeptidase, subunit E, domain 1"/>
    <property type="match status" value="3"/>
</dbReference>
<dbReference type="InterPro" id="IPR043472">
    <property type="entry name" value="Macro_dom-like"/>
</dbReference>
<feature type="domain" description="Macro" evidence="10">
    <location>
        <begin position="667"/>
        <end position="859"/>
    </location>
</feature>
<organism evidence="11 12">
    <name type="scientific">Actinia tenebrosa</name>
    <name type="common">Australian red waratah sea anemone</name>
    <dbReference type="NCBI Taxonomy" id="6105"/>
    <lineage>
        <taxon>Eukaryota</taxon>
        <taxon>Metazoa</taxon>
        <taxon>Cnidaria</taxon>
        <taxon>Anthozoa</taxon>
        <taxon>Hexacorallia</taxon>
        <taxon>Actiniaria</taxon>
        <taxon>Actiniidae</taxon>
        <taxon>Actinia</taxon>
    </lineage>
</organism>
<dbReference type="PANTHER" id="PTHR14453:SF102">
    <property type="entry name" value="PROTEIN MONO-ADP-RIBOSYLTRANSFERASE PARP14-LIKE"/>
    <property type="match status" value="1"/>
</dbReference>
<proteinExistence type="predicted"/>
<sequence>MMTLDKHEGQLESRQLHNKSPSFDPCKVQLKGLKPSISKEKVTAYIQSLTDNAIVKDVFVCNNNGNALVTFTEQQDFETLVQTLINDKKGLEGCKLTLERVPYCTCVLVTGLSTVTTADALKFYFENPRNGCGEEPSKIDLEKDLGRAWIHFKNYSALEKLANKVHILDGEELKIEPYYAFLEQELCTKKIDVHPEIMTYIKAYHEKDLQTVLDENSLELQLLPNETSVLIAQRKSAVSNEIATVEGNRVANVLNFLADFEHKTFTVESNSFEEVAEGLQKKIDKSDSRKFDLSLDPPRLAVKIVGKKQFTLNVVKEIGMFIEEVTEERRLKDSVVTHIEPDLSSAQLAVIKISNLVDHLQESYKYTCINIDDENGKVIIDCPQNKIQEVTAEVLRFLTKVDKEIVVLSERVLEVFCSDKGKEYVRNALKEENLQAVLMVNDKQKGEKVGTVYAVNSDHCRKAVKLIHSFSQEKPIRLKDESMQVVKKRNWKDLIAKQQDEFVVHILLDKTHATLWVSGVEQDVMKCSEIVKEHLDKYTILYDSVDISLGDLKFLFNVWKDKVKKVKEGLKESFVRIEPNYKEMKIEIFGNQYGIKNGKQKLLAYVKRICHQEVIVEKPGMAKFFKSNQGSNQIKMVEKDHSCTIEVMEGQDELTSQGTSIPPEDLNVICSKTTPQGKTLSVCKDDLTKHPADVIVNAANEQLQHSGGLAGAIVRVGGRQIQQECDEYIKENGSLPTGEAIDTDSGKLPCKRIVHAVGPRWSRAASQRHAQGQTTNEEKLLYSAIQNSLLLAKDYQSIAIPAVSSGIYGVPVIVCAKKIIQSVIDFFQRHPHCKLSDVRFTNNDDPTVNAFENEINRVFGDEDENTEWSLTPKSNSEPEKTENLTVPTPTPPVSNNSAFLTLQGISISVKVGDISQENSDVLVNTAGEQLNLQNNNCAKAFSNAAGPELQRSCNAIAPVHVGDIGVTPPGNLNCKHVFHAVCGEWKNGSGQKVLCVLLEKCLKEAENRRASSISIPAIGTGVLGFPRDVVAKISFDEVIKFSHKCQPSHVKEVRFVVYHGDPQTVNCFQDELAQRRPRPVRENIAGDSARNRISKVDHPETKSVPSIPAPSAEKNRKPKLFEMKMGKMTVQLEKGDITHEKTNAIGMFSNPLLDFENEGPTWAAIMNSDAQTIIGTRLDMHHKLPIRHGQCVIFPTENLKVGNLVICSTDSKKPKRFSQHLVTCLKRAEKQELNSISFPALGTGSLGLSSKDCADFMLSAAKTFSKTQPKSLQLIRIVVFQEVMIDDFVAALKKYRYSANSFWQMAKSGVTVLRSKLKKKKPKDVVGCSELFLKVYSGSHENLKDAVKAINDIMGEKCILQKIDEKEAILDIDEVHMNEIGVLERQLDCRINVEKENCIITIEGLSEDVLKASTAIHDMLHKIVVAKHERTKAENIAKDVQWEYETGDDFIPYSIEANAKIETAFVSKDQYVTFEENGEEITIDFAAMIEKLTAEGVESHTNIKRRDLTLGRISVPEHWDKQPKSKSGVENAVHLVDLDPSCPEYLQVQSRFSQSCPNSIIKISRVQNPEQYKIYSIRKQKMDEKTGSNKRQLFHGTAADSCESINKNGFNRSYCGKNATFYGNGVYFAVNAEYSARPTYSPADAKGSRYMYLARVLTGNYTKGDSSMKVPPPKNLVSPSDTYDTVVDSTSNPSIFVVFYDGQAYPEYLIEFR</sequence>
<dbReference type="SUPFAM" id="SSF54928">
    <property type="entry name" value="RNA-binding domain, RBD"/>
    <property type="match status" value="1"/>
</dbReference>
<dbReference type="InterPro" id="IPR004170">
    <property type="entry name" value="WWE_dom"/>
</dbReference>
<feature type="region of interest" description="Disordered" evidence="7">
    <location>
        <begin position="1084"/>
        <end position="1113"/>
    </location>
</feature>
<dbReference type="SMART" id="SM00506">
    <property type="entry name" value="A1pp"/>
    <property type="match status" value="2"/>
</dbReference>
<evidence type="ECO:0000259" key="9">
    <source>
        <dbReference type="PROSITE" id="PS51059"/>
    </source>
</evidence>
<dbReference type="GO" id="GO:1990404">
    <property type="term" value="F:NAD+-protein mono-ADP-ribosyltransferase activity"/>
    <property type="evidence" value="ECO:0007669"/>
    <property type="project" value="TreeGrafter"/>
</dbReference>
<feature type="domain" description="WWE" evidence="8">
    <location>
        <begin position="1428"/>
        <end position="1505"/>
    </location>
</feature>
<dbReference type="PANTHER" id="PTHR14453">
    <property type="entry name" value="PARP/ZINC FINGER CCCH TYPE DOMAIN CONTAINING PROTEIN"/>
    <property type="match status" value="1"/>
</dbReference>
<dbReference type="GO" id="GO:0003714">
    <property type="term" value="F:transcription corepressor activity"/>
    <property type="evidence" value="ECO:0007669"/>
    <property type="project" value="TreeGrafter"/>
</dbReference>
<dbReference type="FunCoup" id="A0A6P8J5Q4">
    <property type="interactions" value="1212"/>
</dbReference>
<dbReference type="Pfam" id="PF02825">
    <property type="entry name" value="WWE"/>
    <property type="match status" value="1"/>
</dbReference>
<evidence type="ECO:0000256" key="6">
    <source>
        <dbReference type="RuleBase" id="RU362114"/>
    </source>
</evidence>
<accession>A0A6P8J5Q4</accession>
<dbReference type="GO" id="GO:0070212">
    <property type="term" value="P:protein poly-ADP-ribosylation"/>
    <property type="evidence" value="ECO:0007669"/>
    <property type="project" value="TreeGrafter"/>
</dbReference>
<dbReference type="InterPro" id="IPR012677">
    <property type="entry name" value="Nucleotide-bd_a/b_plait_sf"/>
</dbReference>
<dbReference type="Pfam" id="PF23254">
    <property type="entry name" value="KH_PARP14_8"/>
    <property type="match status" value="1"/>
</dbReference>
<reference evidence="12" key="1">
    <citation type="submission" date="2025-08" db="UniProtKB">
        <authorList>
            <consortium name="RefSeq"/>
        </authorList>
    </citation>
    <scope>IDENTIFICATION</scope>
</reference>
<evidence type="ECO:0000256" key="5">
    <source>
        <dbReference type="ARBA" id="ARBA00023242"/>
    </source>
</evidence>
<feature type="compositionally biased region" description="Basic and acidic residues" evidence="7">
    <location>
        <begin position="1"/>
        <end position="15"/>
    </location>
</feature>
<dbReference type="CDD" id="cd02907">
    <property type="entry name" value="Macro_Af1521_BAL-like"/>
    <property type="match status" value="1"/>
</dbReference>
<dbReference type="KEGG" id="aten:116308709"/>
<comment type="subcellular location">
    <subcellularLocation>
        <location evidence="1">Nucleus</location>
    </subcellularLocation>
</comment>
<dbReference type="Pfam" id="PF01661">
    <property type="entry name" value="Macro"/>
    <property type="match status" value="3"/>
</dbReference>
<dbReference type="InterPro" id="IPR012317">
    <property type="entry name" value="Poly(ADP-ribose)pol_cat_dom"/>
</dbReference>
<dbReference type="Gene3D" id="3.90.228.10">
    <property type="match status" value="1"/>
</dbReference>
<evidence type="ECO:0000256" key="1">
    <source>
        <dbReference type="ARBA" id="ARBA00004123"/>
    </source>
</evidence>
<dbReference type="EC" id="2.4.2.-" evidence="6"/>
<dbReference type="GO" id="GO:0003676">
    <property type="term" value="F:nucleic acid binding"/>
    <property type="evidence" value="ECO:0007669"/>
    <property type="project" value="InterPro"/>
</dbReference>
<dbReference type="SUPFAM" id="SSF52949">
    <property type="entry name" value="Macro domain-like"/>
    <property type="match status" value="3"/>
</dbReference>
<feature type="region of interest" description="Disordered" evidence="7">
    <location>
        <begin position="1"/>
        <end position="23"/>
    </location>
</feature>
<feature type="domain" description="Macro" evidence="10">
    <location>
        <begin position="894"/>
        <end position="1076"/>
    </location>
</feature>
<feature type="domain" description="Macro" evidence="10">
    <location>
        <begin position="1117"/>
        <end position="1296"/>
    </location>
</feature>
<dbReference type="Proteomes" id="UP000515163">
    <property type="component" value="Unplaced"/>
</dbReference>
<dbReference type="CDD" id="cd02903">
    <property type="entry name" value="Macro_BAL-like"/>
    <property type="match status" value="1"/>
</dbReference>
<dbReference type="InParanoid" id="A0A6P8J5Q4"/>
<evidence type="ECO:0000256" key="3">
    <source>
        <dbReference type="ARBA" id="ARBA00022679"/>
    </source>
</evidence>
<dbReference type="PROSITE" id="PS51154">
    <property type="entry name" value="MACRO"/>
    <property type="match status" value="3"/>
</dbReference>
<dbReference type="SUPFAM" id="SSF117839">
    <property type="entry name" value="WWE domain"/>
    <property type="match status" value="1"/>
</dbReference>
<dbReference type="GO" id="GO:0010629">
    <property type="term" value="P:negative regulation of gene expression"/>
    <property type="evidence" value="ECO:0007669"/>
    <property type="project" value="TreeGrafter"/>
</dbReference>
<dbReference type="Pfam" id="PF00644">
    <property type="entry name" value="PARP"/>
    <property type="match status" value="1"/>
</dbReference>
<evidence type="ECO:0000313" key="12">
    <source>
        <dbReference type="RefSeq" id="XP_031575047.1"/>
    </source>
</evidence>
<dbReference type="RefSeq" id="XP_031575047.1">
    <property type="nucleotide sequence ID" value="XM_031719187.1"/>
</dbReference>
<dbReference type="InterPro" id="IPR002589">
    <property type="entry name" value="Macro_dom"/>
</dbReference>
<keyword evidence="11" id="KW-1185">Reference proteome</keyword>
<evidence type="ECO:0000313" key="11">
    <source>
        <dbReference type="Proteomes" id="UP000515163"/>
    </source>
</evidence>
<gene>
    <name evidence="12" type="primary">LOC116308709</name>
</gene>
<feature type="domain" description="PARP catalytic" evidence="9">
    <location>
        <begin position="1520"/>
        <end position="1713"/>
    </location>
</feature>
<evidence type="ECO:0000256" key="7">
    <source>
        <dbReference type="SAM" id="MobiDB-lite"/>
    </source>
</evidence>
<dbReference type="GO" id="GO:0005634">
    <property type="term" value="C:nucleus"/>
    <property type="evidence" value="ECO:0007669"/>
    <property type="project" value="UniProtKB-SubCell"/>
</dbReference>
<dbReference type="PROSITE" id="PS50918">
    <property type="entry name" value="WWE"/>
    <property type="match status" value="1"/>
</dbReference>
<dbReference type="InterPro" id="IPR052056">
    <property type="entry name" value="Mono-ARTD/PARP"/>
</dbReference>
<evidence type="ECO:0000259" key="10">
    <source>
        <dbReference type="PROSITE" id="PS51154"/>
    </source>
</evidence>
<dbReference type="FunFam" id="3.90.228.10:FF:000008">
    <property type="entry name" value="Poly [ADP-ribose] polymerase"/>
    <property type="match status" value="1"/>
</dbReference>
<keyword evidence="2 6" id="KW-0328">Glycosyltransferase</keyword>
<name>A0A6P8J5Q4_ACTTE</name>
<dbReference type="GeneID" id="116308709"/>
<dbReference type="Gene3D" id="3.30.70.330">
    <property type="match status" value="1"/>
</dbReference>
<feature type="region of interest" description="Disordered" evidence="7">
    <location>
        <begin position="862"/>
        <end position="892"/>
    </location>
</feature>
<protein>
    <recommendedName>
        <fullName evidence="6">Poly [ADP-ribose] polymerase</fullName>
        <shortName evidence="6">PARP</shortName>
        <ecNumber evidence="6">2.4.2.-</ecNumber>
    </recommendedName>
</protein>
<dbReference type="CDD" id="cd01439">
    <property type="entry name" value="TCCD_inducible_PARP_like"/>
    <property type="match status" value="1"/>
</dbReference>
<dbReference type="Gene3D" id="3.30.720.50">
    <property type="match status" value="1"/>
</dbReference>